<dbReference type="GO" id="GO:0019748">
    <property type="term" value="P:secondary metabolic process"/>
    <property type="evidence" value="ECO:0007669"/>
    <property type="project" value="TreeGrafter"/>
</dbReference>
<dbReference type="Pfam" id="PF04909">
    <property type="entry name" value="Amidohydro_2"/>
    <property type="match status" value="1"/>
</dbReference>
<feature type="domain" description="Amidohydrolase-related" evidence="2">
    <location>
        <begin position="10"/>
        <end position="327"/>
    </location>
</feature>
<keyword evidence="1" id="KW-0456">Lyase</keyword>
<accession>A0A6G7VQN5</accession>
<name>A0A6G7VQN5_9RHOB</name>
<evidence type="ECO:0000256" key="1">
    <source>
        <dbReference type="ARBA" id="ARBA00023239"/>
    </source>
</evidence>
<keyword evidence="3" id="KW-0614">Plasmid</keyword>
<dbReference type="InterPro" id="IPR032466">
    <property type="entry name" value="Metal_Hydrolase"/>
</dbReference>
<dbReference type="PANTHER" id="PTHR21240:SF28">
    <property type="entry name" value="ISO-OROTATE DECARBOXYLASE (EUROFUNG)"/>
    <property type="match status" value="1"/>
</dbReference>
<protein>
    <submittedName>
        <fullName evidence="3">Amidohydrolase</fullName>
    </submittedName>
</protein>
<evidence type="ECO:0000259" key="2">
    <source>
        <dbReference type="Pfam" id="PF04909"/>
    </source>
</evidence>
<dbReference type="Proteomes" id="UP000500791">
    <property type="component" value="Plasmid unnamed2"/>
</dbReference>
<dbReference type="AlphaFoldDB" id="A0A6G7VQN5"/>
<proteinExistence type="predicted"/>
<dbReference type="InterPro" id="IPR032465">
    <property type="entry name" value="ACMSD"/>
</dbReference>
<dbReference type="SUPFAM" id="SSF51556">
    <property type="entry name" value="Metallo-dependent hydrolases"/>
    <property type="match status" value="1"/>
</dbReference>
<geneLocation type="plasmid" evidence="3 4">
    <name>unnamed2</name>
</geneLocation>
<dbReference type="Gene3D" id="3.20.20.140">
    <property type="entry name" value="Metal-dependent hydrolases"/>
    <property type="match status" value="1"/>
</dbReference>
<keyword evidence="3" id="KW-0378">Hydrolase</keyword>
<dbReference type="RefSeq" id="WP_166194491.1">
    <property type="nucleotide sequence ID" value="NZ_CP049813.1"/>
</dbReference>
<organism evidence="3 4">
    <name type="scientific">Pontivivens nitratireducens</name>
    <dbReference type="NCBI Taxonomy" id="2758038"/>
    <lineage>
        <taxon>Bacteria</taxon>
        <taxon>Pseudomonadati</taxon>
        <taxon>Pseudomonadota</taxon>
        <taxon>Alphaproteobacteria</taxon>
        <taxon>Rhodobacterales</taxon>
        <taxon>Paracoccaceae</taxon>
        <taxon>Pontivivens</taxon>
    </lineage>
</organism>
<reference evidence="3 4" key="1">
    <citation type="submission" date="2020-03" db="EMBL/GenBank/DDBJ databases">
        <title>Complete genome sequence of Monaibacterium sp. ALG8 with diverse plasmids.</title>
        <authorList>
            <person name="Sun C."/>
        </authorList>
    </citation>
    <scope>NUCLEOTIDE SEQUENCE [LARGE SCALE GENOMIC DNA]</scope>
    <source>
        <strain evidence="3 4">ALG8</strain>
        <plasmid evidence="3 4">unnamed2</plasmid>
    </source>
</reference>
<evidence type="ECO:0000313" key="4">
    <source>
        <dbReference type="Proteomes" id="UP000500791"/>
    </source>
</evidence>
<keyword evidence="4" id="KW-1185">Reference proteome</keyword>
<dbReference type="InterPro" id="IPR006680">
    <property type="entry name" value="Amidohydro-rel"/>
</dbReference>
<dbReference type="KEGG" id="mon:G8E03_15180"/>
<dbReference type="GO" id="GO:0005737">
    <property type="term" value="C:cytoplasm"/>
    <property type="evidence" value="ECO:0007669"/>
    <property type="project" value="TreeGrafter"/>
</dbReference>
<sequence length="348" mass="37882">MAIATPPGAVDFHTHIVPDVLPSAEGRDSRWPSIVLQSDDTAQVIISEKLFRRVDRRSWDPQSRIADMQDHGIAHQVLSPMPELLSYWFNGSDGEAICRAVNRFIADLVTAYPTRFSGFGMVPLQEPERAARMMTDIRDAGLSGVEIGTHIDGMPLSDPSLEPFFAEAERLNLTVMVHALHPAGTERVAKLPGLAGAAVFPLETALAAVALMTSGVLEKKPALRIVLSHGGGALPVILPRLDHAWHLGPPLAQTMSVPPSELARRFYYDSIVYGEAALRLLVETVGAERIVAGSDYPFRIMEDDPAGFVARAVSQSAADKILFETPHTIVGDLQERQARFDAMRGAKI</sequence>
<dbReference type="EMBL" id="CP049813">
    <property type="protein sequence ID" value="QIK42196.1"/>
    <property type="molecule type" value="Genomic_DNA"/>
</dbReference>
<dbReference type="GO" id="GO:0016831">
    <property type="term" value="F:carboxy-lyase activity"/>
    <property type="evidence" value="ECO:0007669"/>
    <property type="project" value="InterPro"/>
</dbReference>
<gene>
    <name evidence="3" type="ORF">G8E03_15180</name>
</gene>
<dbReference type="GO" id="GO:0016787">
    <property type="term" value="F:hydrolase activity"/>
    <property type="evidence" value="ECO:0007669"/>
    <property type="project" value="UniProtKB-KW"/>
</dbReference>
<evidence type="ECO:0000313" key="3">
    <source>
        <dbReference type="EMBL" id="QIK42196.1"/>
    </source>
</evidence>
<dbReference type="PANTHER" id="PTHR21240">
    <property type="entry name" value="2-AMINO-3-CARBOXYLMUCONATE-6-SEMIALDEHYDE DECARBOXYLASE"/>
    <property type="match status" value="1"/>
</dbReference>